<dbReference type="InterPro" id="IPR036397">
    <property type="entry name" value="RNaseH_sf"/>
</dbReference>
<dbReference type="GO" id="GO:0015074">
    <property type="term" value="P:DNA integration"/>
    <property type="evidence" value="ECO:0007669"/>
    <property type="project" value="InterPro"/>
</dbReference>
<sequence length="139" mass="15853">MVCKSSTLSVIEKFLVFVKNQFQISVKALRTDNGTEFVYKVFAAFFSRLGILHQKSTPYSPQQNGVVERKHMHLLHITRALMFQSKLPKTFWGGALLAATFILNRLPSQVLGSSTLSYLVSEVSRLYRSLVFWLLVFCC</sequence>
<protein>
    <recommendedName>
        <fullName evidence="1">Integrase catalytic domain-containing protein</fullName>
    </recommendedName>
</protein>
<dbReference type="Proteomes" id="UP001420932">
    <property type="component" value="Unassembled WGS sequence"/>
</dbReference>
<dbReference type="InterPro" id="IPR001584">
    <property type="entry name" value="Integrase_cat-core"/>
</dbReference>
<name>A0AAP0EJ13_9MAGN</name>
<reference evidence="2 3" key="1">
    <citation type="submission" date="2024-01" db="EMBL/GenBank/DDBJ databases">
        <title>Genome assemblies of Stephania.</title>
        <authorList>
            <person name="Yang L."/>
        </authorList>
    </citation>
    <scope>NUCLEOTIDE SEQUENCE [LARGE SCALE GENOMIC DNA]</scope>
    <source>
        <strain evidence="2">YNDBR</strain>
        <tissue evidence="2">Leaf</tissue>
    </source>
</reference>
<evidence type="ECO:0000313" key="3">
    <source>
        <dbReference type="Proteomes" id="UP001420932"/>
    </source>
</evidence>
<keyword evidence="3" id="KW-1185">Reference proteome</keyword>
<feature type="domain" description="Integrase catalytic" evidence="1">
    <location>
        <begin position="1"/>
        <end position="123"/>
    </location>
</feature>
<evidence type="ECO:0000313" key="2">
    <source>
        <dbReference type="EMBL" id="KAK9093080.1"/>
    </source>
</evidence>
<dbReference type="PROSITE" id="PS50994">
    <property type="entry name" value="INTEGRASE"/>
    <property type="match status" value="1"/>
</dbReference>
<proteinExistence type="predicted"/>
<dbReference type="Gene3D" id="3.30.420.10">
    <property type="entry name" value="Ribonuclease H-like superfamily/Ribonuclease H"/>
    <property type="match status" value="1"/>
</dbReference>
<dbReference type="InterPro" id="IPR012337">
    <property type="entry name" value="RNaseH-like_sf"/>
</dbReference>
<accession>A0AAP0EJ13</accession>
<dbReference type="PANTHER" id="PTHR42648">
    <property type="entry name" value="TRANSPOSASE, PUTATIVE-RELATED"/>
    <property type="match status" value="1"/>
</dbReference>
<evidence type="ECO:0000259" key="1">
    <source>
        <dbReference type="PROSITE" id="PS50994"/>
    </source>
</evidence>
<organism evidence="2 3">
    <name type="scientific">Stephania yunnanensis</name>
    <dbReference type="NCBI Taxonomy" id="152371"/>
    <lineage>
        <taxon>Eukaryota</taxon>
        <taxon>Viridiplantae</taxon>
        <taxon>Streptophyta</taxon>
        <taxon>Embryophyta</taxon>
        <taxon>Tracheophyta</taxon>
        <taxon>Spermatophyta</taxon>
        <taxon>Magnoliopsida</taxon>
        <taxon>Ranunculales</taxon>
        <taxon>Menispermaceae</taxon>
        <taxon>Menispermoideae</taxon>
        <taxon>Cissampelideae</taxon>
        <taxon>Stephania</taxon>
    </lineage>
</organism>
<dbReference type="GO" id="GO:0003676">
    <property type="term" value="F:nucleic acid binding"/>
    <property type="evidence" value="ECO:0007669"/>
    <property type="project" value="InterPro"/>
</dbReference>
<dbReference type="EMBL" id="JBBNAF010000012">
    <property type="protein sequence ID" value="KAK9093080.1"/>
    <property type="molecule type" value="Genomic_DNA"/>
</dbReference>
<comment type="caution">
    <text evidence="2">The sequence shown here is derived from an EMBL/GenBank/DDBJ whole genome shotgun (WGS) entry which is preliminary data.</text>
</comment>
<dbReference type="AlphaFoldDB" id="A0AAP0EJ13"/>
<dbReference type="PANTHER" id="PTHR42648:SF31">
    <property type="entry name" value="RNA-DIRECTED DNA POLYMERASE"/>
    <property type="match status" value="1"/>
</dbReference>
<gene>
    <name evidence="2" type="ORF">Syun_027991</name>
</gene>
<dbReference type="InterPro" id="IPR039537">
    <property type="entry name" value="Retrotran_Ty1/copia-like"/>
</dbReference>
<dbReference type="SUPFAM" id="SSF53098">
    <property type="entry name" value="Ribonuclease H-like"/>
    <property type="match status" value="1"/>
</dbReference>